<protein>
    <recommendedName>
        <fullName evidence="1">Transposase IS110-like N-terminal domain-containing protein</fullName>
    </recommendedName>
</protein>
<evidence type="ECO:0000313" key="3">
    <source>
        <dbReference type="Proteomes" id="UP000234881"/>
    </source>
</evidence>
<proteinExistence type="predicted"/>
<organism evidence="2 3">
    <name type="scientific">Cohaesibacter celericrescens</name>
    <dbReference type="NCBI Taxonomy" id="2067669"/>
    <lineage>
        <taxon>Bacteria</taxon>
        <taxon>Pseudomonadati</taxon>
        <taxon>Pseudomonadota</taxon>
        <taxon>Alphaproteobacteria</taxon>
        <taxon>Hyphomicrobiales</taxon>
        <taxon>Cohaesibacteraceae</taxon>
    </lineage>
</organism>
<dbReference type="GO" id="GO:0004803">
    <property type="term" value="F:transposase activity"/>
    <property type="evidence" value="ECO:0007669"/>
    <property type="project" value="InterPro"/>
</dbReference>
<dbReference type="InterPro" id="IPR047650">
    <property type="entry name" value="Transpos_IS110"/>
</dbReference>
<dbReference type="PANTHER" id="PTHR33055">
    <property type="entry name" value="TRANSPOSASE FOR INSERTION SEQUENCE ELEMENT IS1111A"/>
    <property type="match status" value="1"/>
</dbReference>
<evidence type="ECO:0000259" key="1">
    <source>
        <dbReference type="Pfam" id="PF01548"/>
    </source>
</evidence>
<sequence>MLWTAPSGGITMCHIDAVREQRWKGAIHMHIETLGIDLAKSVFQLHGVDCVGKIVLQKKLRRGAVLNFLSKLEPCLVGMEACASSHFWAREITALGHEVQLISPAYVKPYVKRHKNDAADAEAICEAVTRPSMHFVSIKSVEQQSVLVLHRSRDLLVRQRTMIMNAIRAHIAEFGVITAQCPLGDCEQ</sequence>
<reference evidence="2 3" key="1">
    <citation type="submission" date="2018-01" db="EMBL/GenBank/DDBJ databases">
        <title>The draft genome sequence of Cohaesibacter sp. H1304.</title>
        <authorList>
            <person name="Wang N.-N."/>
            <person name="Du Z.-J."/>
        </authorList>
    </citation>
    <scope>NUCLEOTIDE SEQUENCE [LARGE SCALE GENOMIC DNA]</scope>
    <source>
        <strain evidence="2 3">H1304</strain>
    </source>
</reference>
<dbReference type="NCBIfam" id="NF033542">
    <property type="entry name" value="transpos_IS110"/>
    <property type="match status" value="1"/>
</dbReference>
<comment type="caution">
    <text evidence="2">The sequence shown here is derived from an EMBL/GenBank/DDBJ whole genome shotgun (WGS) entry which is preliminary data.</text>
</comment>
<dbReference type="GO" id="GO:0003677">
    <property type="term" value="F:DNA binding"/>
    <property type="evidence" value="ECO:0007669"/>
    <property type="project" value="InterPro"/>
</dbReference>
<dbReference type="AlphaFoldDB" id="A0A2N5XXG4"/>
<keyword evidence="3" id="KW-1185">Reference proteome</keyword>
<dbReference type="Proteomes" id="UP000234881">
    <property type="component" value="Unassembled WGS sequence"/>
</dbReference>
<dbReference type="GO" id="GO:0006313">
    <property type="term" value="P:DNA transposition"/>
    <property type="evidence" value="ECO:0007669"/>
    <property type="project" value="InterPro"/>
</dbReference>
<dbReference type="InterPro" id="IPR002525">
    <property type="entry name" value="Transp_IS110-like_N"/>
</dbReference>
<name>A0A2N5XXG4_9HYPH</name>
<gene>
    <name evidence="2" type="ORF">C0081_02935</name>
</gene>
<dbReference type="PANTHER" id="PTHR33055:SF3">
    <property type="entry name" value="PUTATIVE TRANSPOSASE FOR IS117-RELATED"/>
    <property type="match status" value="1"/>
</dbReference>
<evidence type="ECO:0000313" key="2">
    <source>
        <dbReference type="EMBL" id="PLW79191.1"/>
    </source>
</evidence>
<dbReference type="Pfam" id="PF01548">
    <property type="entry name" value="DEDD_Tnp_IS110"/>
    <property type="match status" value="1"/>
</dbReference>
<feature type="domain" description="Transposase IS110-like N-terminal" evidence="1">
    <location>
        <begin position="34"/>
        <end position="172"/>
    </location>
</feature>
<dbReference type="OrthoDB" id="5289737at2"/>
<dbReference type="EMBL" id="PKUQ01000001">
    <property type="protein sequence ID" value="PLW79191.1"/>
    <property type="molecule type" value="Genomic_DNA"/>
</dbReference>
<accession>A0A2N5XXG4</accession>